<evidence type="ECO:0000256" key="5">
    <source>
        <dbReference type="ARBA" id="ARBA00022927"/>
    </source>
</evidence>
<dbReference type="Gene3D" id="3.30.1360.200">
    <property type="match status" value="1"/>
</dbReference>
<dbReference type="GO" id="GO:0065002">
    <property type="term" value="P:intracellular protein transmembrane transport"/>
    <property type="evidence" value="ECO:0007669"/>
    <property type="project" value="UniProtKB-UniRule"/>
</dbReference>
<feature type="transmembrane region" description="Helical" evidence="9">
    <location>
        <begin position="317"/>
        <end position="339"/>
    </location>
</feature>
<protein>
    <recommendedName>
        <fullName evidence="9">Protein translocase subunit SecD</fullName>
    </recommendedName>
</protein>
<dbReference type="InterPro" id="IPR022813">
    <property type="entry name" value="SecD/SecF_arch_bac"/>
</dbReference>
<organism evidence="13 14">
    <name type="scientific">Candidatus Taylorbacteria bacterium RIFCSPHIGHO2_02_49_25</name>
    <dbReference type="NCBI Taxonomy" id="1802305"/>
    <lineage>
        <taxon>Bacteria</taxon>
        <taxon>Candidatus Tayloriibacteriota</taxon>
    </lineage>
</organism>
<sequence>MWKYRFWSFITLVIAALVGFFVYKTEMGESRFAFKLGLDLRSGSHLVYRADTSLLEGADVKGAMESLREVIERRVNLFGVSEPIVQVEEGGLVGGGEKRLIVELPGVTDLKLATELIGKTPLLEFKLMRPEMEKLSEEELGAKTVDEAFIATPLTGRFLKKSQLTFDQTTREPQVLLRFNDEGEELFAKITKENVGRILGIFLDGIPISTPVIREEIKGGVATISGGFTPTGARDLVRNLNYGALPVPITLASTQTVGATLGDEATAAGMKAGLWSFAAIALFLILWYRLPGLLAAFALVIYVVLNLALFKLIPVTLTAAGIAGFILSLGMAVDANILIFERMKEELRKGRVLSDAIQEGFHRAWTSIRDSNTSSIITAVILYYFASTPTIKGFALVFFIGVVTSMFTAITASRTLLKAVGARREGKFMRFLFSSGTSE</sequence>
<comment type="caution">
    <text evidence="9">Lacks conserved residue(s) required for the propagation of feature annotation.</text>
</comment>
<comment type="subcellular location">
    <subcellularLocation>
        <location evidence="1 9">Cell membrane</location>
        <topology evidence="1 9">Multi-pass membrane protein</topology>
    </subcellularLocation>
</comment>
<dbReference type="NCBIfam" id="TIGR00916">
    <property type="entry name" value="2A0604s01"/>
    <property type="match status" value="1"/>
</dbReference>
<keyword evidence="2 9" id="KW-0813">Transport</keyword>
<proteinExistence type="inferred from homology"/>
<keyword evidence="3 9" id="KW-1003">Cell membrane</keyword>
<evidence type="ECO:0000256" key="2">
    <source>
        <dbReference type="ARBA" id="ARBA00022448"/>
    </source>
</evidence>
<dbReference type="Proteomes" id="UP000176493">
    <property type="component" value="Unassembled WGS sequence"/>
</dbReference>
<accession>A0A1G2MF90</accession>
<dbReference type="InterPro" id="IPR048634">
    <property type="entry name" value="SecD_SecF_C"/>
</dbReference>
<comment type="subunit">
    <text evidence="9">Forms a complex with SecF. Part of the essential Sec protein translocation apparatus which comprises SecA, SecYEG and auxiliary proteins SecDF. Other proteins may also be involved.</text>
</comment>
<evidence type="ECO:0000256" key="7">
    <source>
        <dbReference type="ARBA" id="ARBA00023010"/>
    </source>
</evidence>
<dbReference type="GO" id="GO:0043952">
    <property type="term" value="P:protein transport by the Sec complex"/>
    <property type="evidence" value="ECO:0007669"/>
    <property type="project" value="UniProtKB-UniRule"/>
</dbReference>
<evidence type="ECO:0000256" key="4">
    <source>
        <dbReference type="ARBA" id="ARBA00022692"/>
    </source>
</evidence>
<evidence type="ECO:0000256" key="8">
    <source>
        <dbReference type="ARBA" id="ARBA00023136"/>
    </source>
</evidence>
<keyword evidence="7 9" id="KW-0811">Translocation</keyword>
<dbReference type="Pfam" id="PF22599">
    <property type="entry name" value="SecDF_P1_head"/>
    <property type="match status" value="1"/>
</dbReference>
<gene>
    <name evidence="9" type="primary">secD</name>
    <name evidence="13" type="ORF">A2W52_03820</name>
</gene>
<dbReference type="InterPro" id="IPR005791">
    <property type="entry name" value="SecD"/>
</dbReference>
<dbReference type="GO" id="GO:0015450">
    <property type="term" value="F:protein-transporting ATPase activity"/>
    <property type="evidence" value="ECO:0007669"/>
    <property type="project" value="InterPro"/>
</dbReference>
<feature type="domain" description="Protein translocase subunit SecDF P1" evidence="11">
    <location>
        <begin position="64"/>
        <end position="128"/>
    </location>
</feature>
<comment type="function">
    <text evidence="9">Part of the Sec protein translocase complex. Interacts with the SecYEG preprotein conducting channel. SecDF uses the proton motive force (PMF) to complete protein translocation after the ATP-dependent function of SecA.</text>
</comment>
<dbReference type="EMBL" id="MHRJ01000024">
    <property type="protein sequence ID" value="OHA22548.1"/>
    <property type="molecule type" value="Genomic_DNA"/>
</dbReference>
<dbReference type="InterPro" id="IPR054384">
    <property type="entry name" value="SecDF_P1_head"/>
</dbReference>
<keyword evidence="5 9" id="KW-0653">Protein transport</keyword>
<reference evidence="13 14" key="1">
    <citation type="journal article" date="2016" name="Nat. Commun.">
        <title>Thousands of microbial genomes shed light on interconnected biogeochemical processes in an aquifer system.</title>
        <authorList>
            <person name="Anantharaman K."/>
            <person name="Brown C.T."/>
            <person name="Hug L.A."/>
            <person name="Sharon I."/>
            <person name="Castelle C.J."/>
            <person name="Probst A.J."/>
            <person name="Thomas B.C."/>
            <person name="Singh A."/>
            <person name="Wilkins M.J."/>
            <person name="Karaoz U."/>
            <person name="Brodie E.L."/>
            <person name="Williams K.H."/>
            <person name="Hubbard S.S."/>
            <person name="Banfield J.F."/>
        </authorList>
    </citation>
    <scope>NUCLEOTIDE SEQUENCE [LARGE SCALE GENOMIC DNA]</scope>
</reference>
<evidence type="ECO:0000313" key="14">
    <source>
        <dbReference type="Proteomes" id="UP000176493"/>
    </source>
</evidence>
<feature type="domain" description="Protein export membrane protein SecD/SecF C-terminal" evidence="10">
    <location>
        <begin position="251"/>
        <end position="420"/>
    </location>
</feature>
<evidence type="ECO:0000256" key="9">
    <source>
        <dbReference type="HAMAP-Rule" id="MF_01463"/>
    </source>
</evidence>
<evidence type="ECO:0000259" key="10">
    <source>
        <dbReference type="Pfam" id="PF02355"/>
    </source>
</evidence>
<evidence type="ECO:0000313" key="13">
    <source>
        <dbReference type="EMBL" id="OHA22548.1"/>
    </source>
</evidence>
<dbReference type="Pfam" id="PF02355">
    <property type="entry name" value="SecD_SecF_C"/>
    <property type="match status" value="1"/>
</dbReference>
<dbReference type="InterPro" id="IPR055344">
    <property type="entry name" value="SecD_SecF_C_bact"/>
</dbReference>
<evidence type="ECO:0000256" key="6">
    <source>
        <dbReference type="ARBA" id="ARBA00022989"/>
    </source>
</evidence>
<keyword evidence="8 9" id="KW-0472">Membrane</keyword>
<evidence type="ECO:0000259" key="11">
    <source>
        <dbReference type="Pfam" id="PF21760"/>
    </source>
</evidence>
<feature type="transmembrane region" description="Helical" evidence="9">
    <location>
        <begin position="393"/>
        <end position="417"/>
    </location>
</feature>
<evidence type="ECO:0000256" key="3">
    <source>
        <dbReference type="ARBA" id="ARBA00022475"/>
    </source>
</evidence>
<dbReference type="GO" id="GO:0006605">
    <property type="term" value="P:protein targeting"/>
    <property type="evidence" value="ECO:0007669"/>
    <property type="project" value="UniProtKB-UniRule"/>
</dbReference>
<dbReference type="InterPro" id="IPR048631">
    <property type="entry name" value="SecD_1st"/>
</dbReference>
<dbReference type="NCBIfam" id="TIGR01129">
    <property type="entry name" value="secD"/>
    <property type="match status" value="1"/>
</dbReference>
<dbReference type="Gene3D" id="1.20.1640.10">
    <property type="entry name" value="Multidrug efflux transporter AcrB transmembrane domain"/>
    <property type="match status" value="1"/>
</dbReference>
<dbReference type="HAMAP" id="MF_01463_B">
    <property type="entry name" value="SecD_B"/>
    <property type="match status" value="1"/>
</dbReference>
<dbReference type="SUPFAM" id="SSF82866">
    <property type="entry name" value="Multidrug efflux transporter AcrB transmembrane domain"/>
    <property type="match status" value="1"/>
</dbReference>
<dbReference type="PANTHER" id="PTHR30081:SF1">
    <property type="entry name" value="PROTEIN TRANSLOCASE SUBUNIT SECD"/>
    <property type="match status" value="1"/>
</dbReference>
<feature type="transmembrane region" description="Helical" evidence="9">
    <location>
        <begin position="277"/>
        <end position="305"/>
    </location>
</feature>
<evidence type="ECO:0000259" key="12">
    <source>
        <dbReference type="Pfam" id="PF22599"/>
    </source>
</evidence>
<dbReference type="AlphaFoldDB" id="A0A1G2MF90"/>
<dbReference type="Gene3D" id="3.30.70.3400">
    <property type="match status" value="1"/>
</dbReference>
<comment type="caution">
    <text evidence="13">The sequence shown here is derived from an EMBL/GenBank/DDBJ whole genome shotgun (WGS) entry which is preliminary data.</text>
</comment>
<dbReference type="Pfam" id="PF21760">
    <property type="entry name" value="SecD_1st"/>
    <property type="match status" value="1"/>
</dbReference>
<feature type="transmembrane region" description="Helical" evidence="9">
    <location>
        <begin position="6"/>
        <end position="23"/>
    </location>
</feature>
<dbReference type="PANTHER" id="PTHR30081">
    <property type="entry name" value="PROTEIN-EXPORT MEMBRANE PROTEIN SEC"/>
    <property type="match status" value="1"/>
</dbReference>
<keyword evidence="6 9" id="KW-1133">Transmembrane helix</keyword>
<keyword evidence="4 9" id="KW-0812">Transmembrane</keyword>
<evidence type="ECO:0000256" key="1">
    <source>
        <dbReference type="ARBA" id="ARBA00004651"/>
    </source>
</evidence>
<comment type="similarity">
    <text evidence="9">Belongs to the SecD/SecF family. SecD subfamily.</text>
</comment>
<feature type="domain" description="SecDF P1 head subdomain" evidence="12">
    <location>
        <begin position="153"/>
        <end position="247"/>
    </location>
</feature>
<feature type="transmembrane region" description="Helical" evidence="9">
    <location>
        <begin position="371"/>
        <end position="387"/>
    </location>
</feature>
<dbReference type="GO" id="GO:0005886">
    <property type="term" value="C:plasma membrane"/>
    <property type="evidence" value="ECO:0007669"/>
    <property type="project" value="UniProtKB-SubCell"/>
</dbReference>
<name>A0A1G2MF90_9BACT</name>